<name>A0A0C2GF50_9BILA</name>
<dbReference type="InterPro" id="IPR015915">
    <property type="entry name" value="Kelch-typ_b-propeller"/>
</dbReference>
<gene>
    <name evidence="3" type="ORF">ANCDUO_09967</name>
</gene>
<evidence type="ECO:0000256" key="1">
    <source>
        <dbReference type="ARBA" id="ARBA00022441"/>
    </source>
</evidence>
<evidence type="ECO:0000313" key="4">
    <source>
        <dbReference type="Proteomes" id="UP000054047"/>
    </source>
</evidence>
<dbReference type="PANTHER" id="PTHR46344:SF27">
    <property type="entry name" value="KELCH REPEAT SUPERFAMILY PROTEIN"/>
    <property type="match status" value="1"/>
</dbReference>
<keyword evidence="2" id="KW-0677">Repeat</keyword>
<dbReference type="Gene3D" id="2.120.10.80">
    <property type="entry name" value="Kelch-type beta propeller"/>
    <property type="match status" value="1"/>
</dbReference>
<organism evidence="3 4">
    <name type="scientific">Ancylostoma duodenale</name>
    <dbReference type="NCBI Taxonomy" id="51022"/>
    <lineage>
        <taxon>Eukaryota</taxon>
        <taxon>Metazoa</taxon>
        <taxon>Ecdysozoa</taxon>
        <taxon>Nematoda</taxon>
        <taxon>Chromadorea</taxon>
        <taxon>Rhabditida</taxon>
        <taxon>Rhabditina</taxon>
        <taxon>Rhabditomorpha</taxon>
        <taxon>Strongyloidea</taxon>
        <taxon>Ancylostomatidae</taxon>
        <taxon>Ancylostomatinae</taxon>
        <taxon>Ancylostoma</taxon>
    </lineage>
</organism>
<dbReference type="SMART" id="SM00612">
    <property type="entry name" value="Kelch"/>
    <property type="match status" value="3"/>
</dbReference>
<dbReference type="PANTHER" id="PTHR46344">
    <property type="entry name" value="OS02G0202900 PROTEIN"/>
    <property type="match status" value="1"/>
</dbReference>
<dbReference type="Pfam" id="PF01344">
    <property type="entry name" value="Kelch_1"/>
    <property type="match status" value="2"/>
</dbReference>
<keyword evidence="1" id="KW-0880">Kelch repeat</keyword>
<proteinExistence type="predicted"/>
<dbReference type="Proteomes" id="UP000054047">
    <property type="component" value="Unassembled WGS sequence"/>
</dbReference>
<reference evidence="3 4" key="1">
    <citation type="submission" date="2013-12" db="EMBL/GenBank/DDBJ databases">
        <title>Draft genome of the parsitic nematode Ancylostoma duodenale.</title>
        <authorList>
            <person name="Mitreva M."/>
        </authorList>
    </citation>
    <scope>NUCLEOTIDE SEQUENCE [LARGE SCALE GENOMIC DNA]</scope>
    <source>
        <strain evidence="3 4">Zhejiang</strain>
    </source>
</reference>
<dbReference type="OrthoDB" id="5857284at2759"/>
<sequence>MGGFGPSLTMSSVERFASGLEEWWEIMPHMRSDRAFFGSTVMNEKIYVCGGMSRIGELNSVECFDPETMQWLPVTPMPAAVSCATVVSHANEIYVIGGTCRGQDSSFVQIYHADTGTWDFGASLSATRRDAAAVVVSFSSAEHSFIGK</sequence>
<evidence type="ECO:0000313" key="3">
    <source>
        <dbReference type="EMBL" id="KIH59790.1"/>
    </source>
</evidence>
<dbReference type="InterPro" id="IPR006652">
    <property type="entry name" value="Kelch_1"/>
</dbReference>
<evidence type="ECO:0000256" key="2">
    <source>
        <dbReference type="ARBA" id="ARBA00022737"/>
    </source>
</evidence>
<dbReference type="AlphaFoldDB" id="A0A0C2GF50"/>
<keyword evidence="4" id="KW-1185">Reference proteome</keyword>
<accession>A0A0C2GF50</accession>
<dbReference type="EMBL" id="KN731596">
    <property type="protein sequence ID" value="KIH59790.1"/>
    <property type="molecule type" value="Genomic_DNA"/>
</dbReference>
<dbReference type="SUPFAM" id="SSF117281">
    <property type="entry name" value="Kelch motif"/>
    <property type="match status" value="1"/>
</dbReference>
<protein>
    <submittedName>
        <fullName evidence="3">Kelch repeat protein</fullName>
    </submittedName>
</protein>